<evidence type="ECO:0000313" key="2">
    <source>
        <dbReference type="EMBL" id="SFN81723.1"/>
    </source>
</evidence>
<accession>A0A1I5C3X7</accession>
<dbReference type="InterPro" id="IPR038750">
    <property type="entry name" value="YczE/YyaS-like"/>
</dbReference>
<feature type="transmembrane region" description="Helical" evidence="1">
    <location>
        <begin position="91"/>
        <end position="116"/>
    </location>
</feature>
<organism evidence="2 3">
    <name type="scientific">Anaerocolumna aminovalerica</name>
    <dbReference type="NCBI Taxonomy" id="1527"/>
    <lineage>
        <taxon>Bacteria</taxon>
        <taxon>Bacillati</taxon>
        <taxon>Bacillota</taxon>
        <taxon>Clostridia</taxon>
        <taxon>Lachnospirales</taxon>
        <taxon>Lachnospiraceae</taxon>
        <taxon>Anaerocolumna</taxon>
    </lineage>
</organism>
<keyword evidence="3" id="KW-1185">Reference proteome</keyword>
<dbReference type="OrthoDB" id="1758183at2"/>
<name>A0A1I5C3X7_9FIRM</name>
<keyword evidence="1" id="KW-0812">Transmembrane</keyword>
<feature type="transmembrane region" description="Helical" evidence="1">
    <location>
        <begin position="176"/>
        <end position="200"/>
    </location>
</feature>
<evidence type="ECO:0000313" key="3">
    <source>
        <dbReference type="Proteomes" id="UP000198806"/>
    </source>
</evidence>
<dbReference type="EMBL" id="FOWD01000002">
    <property type="protein sequence ID" value="SFN81723.1"/>
    <property type="molecule type" value="Genomic_DNA"/>
</dbReference>
<feature type="transmembrane region" description="Helical" evidence="1">
    <location>
        <begin position="20"/>
        <end position="44"/>
    </location>
</feature>
<dbReference type="Pfam" id="PF19700">
    <property type="entry name" value="DUF6198"/>
    <property type="match status" value="1"/>
</dbReference>
<dbReference type="AlphaFoldDB" id="A0A1I5C3X7"/>
<dbReference type="Proteomes" id="UP000198806">
    <property type="component" value="Unassembled WGS sequence"/>
</dbReference>
<reference evidence="2 3" key="1">
    <citation type="submission" date="2016-10" db="EMBL/GenBank/DDBJ databases">
        <authorList>
            <person name="de Groot N.N."/>
        </authorList>
    </citation>
    <scope>NUCLEOTIDE SEQUENCE [LARGE SCALE GENOMIC DNA]</scope>
    <source>
        <strain evidence="2 3">DSM 1283</strain>
    </source>
</reference>
<dbReference type="RefSeq" id="WP_091683988.1">
    <property type="nucleotide sequence ID" value="NZ_BAABFM010000017.1"/>
</dbReference>
<protein>
    <submittedName>
        <fullName evidence="2">Uncharacterized membrane protein YczE</fullName>
    </submittedName>
</protein>
<feature type="transmembrane region" description="Helical" evidence="1">
    <location>
        <begin position="64"/>
        <end position="84"/>
    </location>
</feature>
<keyword evidence="1" id="KW-1133">Transmembrane helix</keyword>
<evidence type="ECO:0000256" key="1">
    <source>
        <dbReference type="SAM" id="Phobius"/>
    </source>
</evidence>
<dbReference type="PANTHER" id="PTHR40078:SF1">
    <property type="entry name" value="INTEGRAL MEMBRANE PROTEIN"/>
    <property type="match status" value="1"/>
</dbReference>
<feature type="transmembrane region" description="Helical" evidence="1">
    <location>
        <begin position="122"/>
        <end position="145"/>
    </location>
</feature>
<dbReference type="STRING" id="1527.SAMN04489757_102118"/>
<keyword evidence="1" id="KW-0472">Membrane</keyword>
<gene>
    <name evidence="2" type="ORF">SAMN04489757_102118</name>
</gene>
<dbReference type="PANTHER" id="PTHR40078">
    <property type="entry name" value="INTEGRAL MEMBRANE PROTEIN-RELATED"/>
    <property type="match status" value="1"/>
</dbReference>
<proteinExistence type="predicted"/>
<sequence>MLKNSIIDEKLTKSDKIFEIIKDVIIICIGLMISSFGTALFYQAGMGSSAMATFSDGLHLLLNISYGTANMTANLAFLMVLFICDRRMINIGTVLCVFMIGIFVDLGNTVFGLLPIATAHVFIRFICMLVGCTMMGIGLALYVAVDRGFGALEGLVKYLCAKTSISFDKVKIGQDLLLLSLGILLHASWGIGTFISAITIGPIMKVFIVKFQKVLKKQ</sequence>